<dbReference type="Pfam" id="PF14223">
    <property type="entry name" value="Retrotran_gag_2"/>
    <property type="match status" value="1"/>
</dbReference>
<proteinExistence type="predicted"/>
<feature type="non-terminal residue" evidence="1">
    <location>
        <position position="1"/>
    </location>
</feature>
<protein>
    <recommendedName>
        <fullName evidence="3">Copia protein</fullName>
    </recommendedName>
</protein>
<evidence type="ECO:0008006" key="3">
    <source>
        <dbReference type="Google" id="ProtNLM"/>
    </source>
</evidence>
<dbReference type="EMBL" id="QJKJ01005363">
    <property type="protein sequence ID" value="RDX90566.1"/>
    <property type="molecule type" value="Genomic_DNA"/>
</dbReference>
<dbReference type="Proteomes" id="UP000257109">
    <property type="component" value="Unassembled WGS sequence"/>
</dbReference>
<name>A0A371GJ65_MUCPR</name>
<comment type="caution">
    <text evidence="1">The sequence shown here is derived from an EMBL/GenBank/DDBJ whole genome shotgun (WGS) entry which is preliminary data.</text>
</comment>
<accession>A0A371GJ65</accession>
<dbReference type="PANTHER" id="PTHR34676:SF27">
    <property type="entry name" value="ASPARTYL-TRNA SYNTHETASE"/>
    <property type="match status" value="1"/>
</dbReference>
<dbReference type="PANTHER" id="PTHR34676">
    <property type="entry name" value="DUF4219 DOMAIN-CONTAINING PROTEIN-RELATED"/>
    <property type="match status" value="1"/>
</dbReference>
<evidence type="ECO:0000313" key="2">
    <source>
        <dbReference type="Proteomes" id="UP000257109"/>
    </source>
</evidence>
<gene>
    <name evidence="1" type="ORF">CR513_27551</name>
</gene>
<dbReference type="AlphaFoldDB" id="A0A371GJ65"/>
<keyword evidence="2" id="KW-1185">Reference proteome</keyword>
<evidence type="ECO:0000313" key="1">
    <source>
        <dbReference type="EMBL" id="RDX90566.1"/>
    </source>
</evidence>
<organism evidence="1 2">
    <name type="scientific">Mucuna pruriens</name>
    <name type="common">Velvet bean</name>
    <name type="synonym">Dolichos pruriens</name>
    <dbReference type="NCBI Taxonomy" id="157652"/>
    <lineage>
        <taxon>Eukaryota</taxon>
        <taxon>Viridiplantae</taxon>
        <taxon>Streptophyta</taxon>
        <taxon>Embryophyta</taxon>
        <taxon>Tracheophyta</taxon>
        <taxon>Spermatophyta</taxon>
        <taxon>Magnoliopsida</taxon>
        <taxon>eudicotyledons</taxon>
        <taxon>Gunneridae</taxon>
        <taxon>Pentapetalae</taxon>
        <taxon>rosids</taxon>
        <taxon>fabids</taxon>
        <taxon>Fabales</taxon>
        <taxon>Fabaceae</taxon>
        <taxon>Papilionoideae</taxon>
        <taxon>50 kb inversion clade</taxon>
        <taxon>NPAAA clade</taxon>
        <taxon>indigoferoid/millettioid clade</taxon>
        <taxon>Phaseoleae</taxon>
        <taxon>Mucuna</taxon>
    </lineage>
</organism>
<dbReference type="OrthoDB" id="1931687at2759"/>
<reference evidence="1" key="1">
    <citation type="submission" date="2018-05" db="EMBL/GenBank/DDBJ databases">
        <title>Draft genome of Mucuna pruriens seed.</title>
        <authorList>
            <person name="Nnadi N.E."/>
            <person name="Vos R."/>
            <person name="Hasami M.H."/>
            <person name="Devisetty U.K."/>
            <person name="Aguiy J.C."/>
        </authorList>
    </citation>
    <scope>NUCLEOTIDE SEQUENCE [LARGE SCALE GENOMIC DNA]</scope>
    <source>
        <strain evidence="1">JCA_2017</strain>
    </source>
</reference>
<sequence>MEMYIKPTQYNIWGTTTYGDKVVNKPNKVYTQDDYNTLQFNARGRYIITYALPKSEYNKFYIYKIAKEMSDAIQITYGSTNVQLQKIVTLMRHFEMYTMKEDETIDEIFRRFPTILNGLGSLDHELSKAQNNLKLTAFLSETTDDEISLMLKKSKQMLCKKVQEAFKRTKGCDMLSMKETGHFKVDCPKLKNRWHLKKKKILMAIWEDLDNNEQANICLMADIAPKKSKVNSSSSNEEKIPYYLRKIEDLKLNHPKYDQIEQLFEVEKLKEEIACSKTNLAKFFEGSKLHLLLKNKRHPFDKTRIGYDNKNNKFPIKRCFVCNSTEHVERCHLTKEDPKRYRYQSLKFSLLQISLVGKGKTSH</sequence>